<dbReference type="Pfam" id="PF17335">
    <property type="entry name" value="IES5"/>
    <property type="match status" value="2"/>
</dbReference>
<name>G8BTG3_TETPH</name>
<dbReference type="OMA" id="HSYELFR"/>
<dbReference type="KEGG" id="tpf:TPHA_0E00970"/>
<protein>
    <submittedName>
        <fullName evidence="2">Uncharacterized protein</fullName>
    </submittedName>
</protein>
<gene>
    <name evidence="2" type="primary">TPHA0E00970</name>
    <name evidence="2" type="ordered locus">TPHA_0E00970</name>
</gene>
<evidence type="ECO:0000313" key="2">
    <source>
        <dbReference type="EMBL" id="CCE63191.1"/>
    </source>
</evidence>
<dbReference type="STRING" id="1071381.G8BTG3"/>
<dbReference type="GeneID" id="11531234"/>
<evidence type="ECO:0000313" key="3">
    <source>
        <dbReference type="Proteomes" id="UP000005666"/>
    </source>
</evidence>
<keyword evidence="3" id="KW-1185">Reference proteome</keyword>
<reference evidence="2 3" key="1">
    <citation type="journal article" date="2011" name="Proc. Natl. Acad. Sci. U.S.A.">
        <title>Evolutionary erosion of yeast sex chromosomes by mating-type switching accidents.</title>
        <authorList>
            <person name="Gordon J.L."/>
            <person name="Armisen D."/>
            <person name="Proux-Wera E."/>
            <person name="Oheigeartaigh S.S."/>
            <person name="Byrne K.P."/>
            <person name="Wolfe K.H."/>
        </authorList>
    </citation>
    <scope>NUCLEOTIDE SEQUENCE [LARGE SCALE GENOMIC DNA]</scope>
    <source>
        <strain evidence="3">ATCC 24235 / CBS 4417 / NBRC 1672 / NRRL Y-8282 / UCD 70-5</strain>
    </source>
</reference>
<organism evidence="2 3">
    <name type="scientific">Tetrapisispora phaffii (strain ATCC 24235 / CBS 4417 / NBRC 1672 / NRRL Y-8282 / UCD 70-5)</name>
    <name type="common">Yeast</name>
    <name type="synonym">Fabospora phaffii</name>
    <dbReference type="NCBI Taxonomy" id="1071381"/>
    <lineage>
        <taxon>Eukaryota</taxon>
        <taxon>Fungi</taxon>
        <taxon>Dikarya</taxon>
        <taxon>Ascomycota</taxon>
        <taxon>Saccharomycotina</taxon>
        <taxon>Saccharomycetes</taxon>
        <taxon>Saccharomycetales</taxon>
        <taxon>Saccharomycetaceae</taxon>
        <taxon>Tetrapisispora</taxon>
    </lineage>
</organism>
<dbReference type="Proteomes" id="UP000005666">
    <property type="component" value="Chromosome 5"/>
</dbReference>
<proteinExistence type="predicted"/>
<accession>G8BTG3</accession>
<dbReference type="AlphaFoldDB" id="G8BTG3"/>
<feature type="region of interest" description="Disordered" evidence="1">
    <location>
        <begin position="66"/>
        <end position="98"/>
    </location>
</feature>
<dbReference type="HOGENOM" id="CLU_1611915_0_0_1"/>
<dbReference type="RefSeq" id="XP_003685625.1">
    <property type="nucleotide sequence ID" value="XM_003685577.1"/>
</dbReference>
<dbReference type="GO" id="GO:0031011">
    <property type="term" value="C:Ino80 complex"/>
    <property type="evidence" value="ECO:0007669"/>
    <property type="project" value="InterPro"/>
</dbReference>
<evidence type="ECO:0000256" key="1">
    <source>
        <dbReference type="SAM" id="MobiDB-lite"/>
    </source>
</evidence>
<dbReference type="EMBL" id="HE612860">
    <property type="protein sequence ID" value="CCE63191.1"/>
    <property type="molecule type" value="Genomic_DNA"/>
</dbReference>
<dbReference type="InterPro" id="IPR020366">
    <property type="entry name" value="Ies5"/>
</dbReference>
<dbReference type="OrthoDB" id="4033270at2759"/>
<sequence length="198" mass="23551">MNSEKQYQKLVSRHDELIKQDLTLRKEYTTLLRKCQSLFYYLNNDKLYNTRIIDKVNRSIGFTMPSSRYRKNRSQQKKTSDKLSKDENDENDSMAITKDEISSKVSELNPLEYLNAITNKGVVDRNKMITNKILKRKITDGSIKKLPDLKWYNDQLELVFEQLDDNTEEFELPEEIQNSYELYKTTPLLYNDIKDDIK</sequence>